<dbReference type="GO" id="GO:0008270">
    <property type="term" value="F:zinc ion binding"/>
    <property type="evidence" value="ECO:0007669"/>
    <property type="project" value="UniProtKB-KW"/>
</dbReference>
<accession>A0A199W6H1</accession>
<dbReference type="Proteomes" id="UP000092600">
    <property type="component" value="Unassembled WGS sequence"/>
</dbReference>
<evidence type="ECO:0000256" key="2">
    <source>
        <dbReference type="ARBA" id="ARBA00012483"/>
    </source>
</evidence>
<evidence type="ECO:0000313" key="12">
    <source>
        <dbReference type="Proteomes" id="UP000092600"/>
    </source>
</evidence>
<dbReference type="Gene3D" id="3.30.40.10">
    <property type="entry name" value="Zinc/RING finger domain, C3HC4 (zinc finger)"/>
    <property type="match status" value="1"/>
</dbReference>
<keyword evidence="5 8" id="KW-0863">Zinc-finger</keyword>
<dbReference type="Pfam" id="PF13639">
    <property type="entry name" value="zf-RING_2"/>
    <property type="match status" value="1"/>
</dbReference>
<dbReference type="InterPro" id="IPR013083">
    <property type="entry name" value="Znf_RING/FYVE/PHD"/>
</dbReference>
<dbReference type="SUPFAM" id="SSF57850">
    <property type="entry name" value="RING/U-box"/>
    <property type="match status" value="1"/>
</dbReference>
<evidence type="ECO:0000259" key="10">
    <source>
        <dbReference type="PROSITE" id="PS50089"/>
    </source>
</evidence>
<evidence type="ECO:0000256" key="4">
    <source>
        <dbReference type="ARBA" id="ARBA00022723"/>
    </source>
</evidence>
<evidence type="ECO:0000256" key="3">
    <source>
        <dbReference type="ARBA" id="ARBA00022679"/>
    </source>
</evidence>
<evidence type="ECO:0000256" key="1">
    <source>
        <dbReference type="ARBA" id="ARBA00000900"/>
    </source>
</evidence>
<dbReference type="PANTHER" id="PTHR15710">
    <property type="entry name" value="E3 UBIQUITIN-PROTEIN LIGASE PRAJA"/>
    <property type="match status" value="1"/>
</dbReference>
<feature type="domain" description="RING-type" evidence="10">
    <location>
        <begin position="211"/>
        <end position="252"/>
    </location>
</feature>
<dbReference type="EC" id="2.3.2.27" evidence="2"/>
<dbReference type="SMART" id="SM00184">
    <property type="entry name" value="RING"/>
    <property type="match status" value="1"/>
</dbReference>
<dbReference type="InterPro" id="IPR001841">
    <property type="entry name" value="Znf_RING"/>
</dbReference>
<dbReference type="PROSITE" id="PS50089">
    <property type="entry name" value="ZF_RING_2"/>
    <property type="match status" value="1"/>
</dbReference>
<dbReference type="CDD" id="cd16667">
    <property type="entry name" value="RING-H2_RNF126-like"/>
    <property type="match status" value="1"/>
</dbReference>
<organism evidence="11 12">
    <name type="scientific">Ananas comosus</name>
    <name type="common">Pineapple</name>
    <name type="synonym">Ananas ananas</name>
    <dbReference type="NCBI Taxonomy" id="4615"/>
    <lineage>
        <taxon>Eukaryota</taxon>
        <taxon>Viridiplantae</taxon>
        <taxon>Streptophyta</taxon>
        <taxon>Embryophyta</taxon>
        <taxon>Tracheophyta</taxon>
        <taxon>Spermatophyta</taxon>
        <taxon>Magnoliopsida</taxon>
        <taxon>Liliopsida</taxon>
        <taxon>Poales</taxon>
        <taxon>Bromeliaceae</taxon>
        <taxon>Bromelioideae</taxon>
        <taxon>Ananas</taxon>
    </lineage>
</organism>
<keyword evidence="7" id="KW-0862">Zinc</keyword>
<dbReference type="GO" id="GO:0016567">
    <property type="term" value="P:protein ubiquitination"/>
    <property type="evidence" value="ECO:0007669"/>
    <property type="project" value="TreeGrafter"/>
</dbReference>
<evidence type="ECO:0000313" key="11">
    <source>
        <dbReference type="EMBL" id="OAY84909.1"/>
    </source>
</evidence>
<comment type="caution">
    <text evidence="11">The sequence shown here is derived from an EMBL/GenBank/DDBJ whole genome shotgun (WGS) entry which is preliminary data.</text>
</comment>
<dbReference type="PANTHER" id="PTHR15710:SF34">
    <property type="entry name" value="E3 UBIQUITIN-PROTEIN LIGASE RHC1A-RELATED"/>
    <property type="match status" value="1"/>
</dbReference>
<protein>
    <recommendedName>
        <fullName evidence="2">RING-type E3 ubiquitin transferase</fullName>
        <ecNumber evidence="2">2.3.2.27</ecNumber>
    </recommendedName>
</protein>
<keyword evidence="3" id="KW-0808">Transferase</keyword>
<name>A0A199W6H1_ANACO</name>
<dbReference type="EMBL" id="LSRQ01000161">
    <property type="protein sequence ID" value="OAY84909.1"/>
    <property type="molecule type" value="Genomic_DNA"/>
</dbReference>
<proteinExistence type="predicted"/>
<feature type="region of interest" description="Disordered" evidence="9">
    <location>
        <begin position="259"/>
        <end position="278"/>
    </location>
</feature>
<evidence type="ECO:0000256" key="7">
    <source>
        <dbReference type="ARBA" id="ARBA00022833"/>
    </source>
</evidence>
<dbReference type="FunFam" id="3.30.40.10:FF:000022">
    <property type="entry name" value="E3 ubiquitin-protein ligase RING1-like"/>
    <property type="match status" value="1"/>
</dbReference>
<sequence>MWGVFRDLSSPLRLQSSSSIFLFQGFAIAVLNHLIAVCDRGNAASDRKDLEEDKSELGLLEGSRFLKEDGEPEYTLSICPQGRDMNCPYCNEGFIQELNEMAAIIHPFDILEPSPNEDQFRRFRIMEIMSALMRHRMAENLGQGFDISTRPGLLFSGHRPVWMAEDRGFDSFFEQLTRSDRVGPPPAVRSSIDAMPVVKITQRDVHGDSHCPVCKDRFELGSDAREMPCKHLYHSDCIVPWLVQHNSCPVCRHQLPARDRGSEFDSTNGENEGENRRGRSLFSSLWPVLSSSATNSSTHQDEAAGSGSADVGEDFEQIGYSEWSNDY</sequence>
<keyword evidence="6" id="KW-0833">Ubl conjugation pathway</keyword>
<feature type="region of interest" description="Disordered" evidence="9">
    <location>
        <begin position="292"/>
        <end position="327"/>
    </location>
</feature>
<comment type="catalytic activity">
    <reaction evidence="1">
        <text>S-ubiquitinyl-[E2 ubiquitin-conjugating enzyme]-L-cysteine + [acceptor protein]-L-lysine = [E2 ubiquitin-conjugating enzyme]-L-cysteine + N(6)-ubiquitinyl-[acceptor protein]-L-lysine.</text>
        <dbReference type="EC" id="2.3.2.27"/>
    </reaction>
</comment>
<keyword evidence="4" id="KW-0479">Metal-binding</keyword>
<evidence type="ECO:0000256" key="9">
    <source>
        <dbReference type="SAM" id="MobiDB-lite"/>
    </source>
</evidence>
<dbReference type="STRING" id="4615.A0A199W6H1"/>
<gene>
    <name evidence="11" type="ORF">ACMD2_13896</name>
</gene>
<dbReference type="AlphaFoldDB" id="A0A199W6H1"/>
<evidence type="ECO:0000256" key="5">
    <source>
        <dbReference type="ARBA" id="ARBA00022771"/>
    </source>
</evidence>
<dbReference type="GO" id="GO:0005737">
    <property type="term" value="C:cytoplasm"/>
    <property type="evidence" value="ECO:0007669"/>
    <property type="project" value="TreeGrafter"/>
</dbReference>
<evidence type="ECO:0000256" key="6">
    <source>
        <dbReference type="ARBA" id="ARBA00022786"/>
    </source>
</evidence>
<reference evidence="11 12" key="1">
    <citation type="journal article" date="2016" name="DNA Res.">
        <title>The draft genome of MD-2 pineapple using hybrid error correction of long reads.</title>
        <authorList>
            <person name="Redwan R.M."/>
            <person name="Saidin A."/>
            <person name="Kumar S.V."/>
        </authorList>
    </citation>
    <scope>NUCLEOTIDE SEQUENCE [LARGE SCALE GENOMIC DNA]</scope>
    <source>
        <strain evidence="12">cv. MD2</strain>
        <tissue evidence="11">Leaf</tissue>
    </source>
</reference>
<evidence type="ECO:0000256" key="8">
    <source>
        <dbReference type="PROSITE-ProRule" id="PRU00175"/>
    </source>
</evidence>
<dbReference type="GO" id="GO:0061630">
    <property type="term" value="F:ubiquitin protein ligase activity"/>
    <property type="evidence" value="ECO:0007669"/>
    <property type="project" value="UniProtKB-EC"/>
</dbReference>